<evidence type="ECO:0000256" key="1">
    <source>
        <dbReference type="SAM" id="MobiDB-lite"/>
    </source>
</evidence>
<keyword evidence="2" id="KW-0812">Transmembrane</keyword>
<feature type="transmembrane region" description="Helical" evidence="2">
    <location>
        <begin position="215"/>
        <end position="233"/>
    </location>
</feature>
<dbReference type="Gene3D" id="2.60.120.430">
    <property type="entry name" value="Galactose-binding lectin"/>
    <property type="match status" value="1"/>
</dbReference>
<accession>A0A7S3Z5X5</accession>
<dbReference type="PANTHER" id="PTHR24216">
    <property type="entry name" value="PAXILLIN-RELATED"/>
    <property type="match status" value="1"/>
</dbReference>
<feature type="region of interest" description="Disordered" evidence="1">
    <location>
        <begin position="1220"/>
        <end position="1332"/>
    </location>
</feature>
<dbReference type="PANTHER" id="PTHR24216:SF65">
    <property type="entry name" value="PAXILLIN-LIKE PROTEIN 1"/>
    <property type="match status" value="1"/>
</dbReference>
<proteinExistence type="predicted"/>
<feature type="compositionally biased region" description="Low complexity" evidence="1">
    <location>
        <begin position="1300"/>
        <end position="1332"/>
    </location>
</feature>
<feature type="compositionally biased region" description="Pro residues" evidence="1">
    <location>
        <begin position="1277"/>
        <end position="1299"/>
    </location>
</feature>
<feature type="compositionally biased region" description="Low complexity" evidence="1">
    <location>
        <begin position="1224"/>
        <end position="1239"/>
    </location>
</feature>
<keyword evidence="2" id="KW-0472">Membrane</keyword>
<sequence>MHAQGDLKPLQTEFRFKAPSAGTGTITFHALIKVGPANTGYFFYPNGVEANIFDAIPTGDFPGTGNELTLTESIQTPPTSVWSVGVRGASCAEHCSSRGQVCDEQQLRSALVATPAGMEQTTAKIAGCPLPYTPSCASVAPARDDLGACFYSGADAAASGLCASSGPSNTFKSTCHSKHPNATRFCACKASSAVTQSLGLPEMPTVKVNLARERLAGAGTFGGVLTALASAILAGSSCKRRLRGYSPGVVSASVPLVFLVTLFMGQPSSAHNWLRSPGRAMFEASTTNPFRQRRTTDIHAQLGPGQEMAIKWATGHGRDHYFVIVNGEDESYFYKNEYKDWVRDYVSSAPENANQAPLKPRLHHCRTDSDCQNSQYFAGKASPSDSDYCDHAKFPSGDLYRWKSEHVADDRFVIYDNPKYPWIIGAMRYKNIAHMPKDFDIFCLPVPRKQGKGAHHVVHWFWNGYYDAVDVNAHYEAVPADLIYGNDTGSYEVTKIDHCQFVQPAGLATGIYSANQNVSKCLSELEKASTRPQDTGTMGVNVVPVVNPATTFTKANGVRAIPLTYDTDPTVTGLQWPRDFLGVALDSPMMTLTGTETLSTYDFTEFLSRSSGVVNNTRCYSGPTYSRFAQALSELHDEDAGYWAIAWKQNDMPVTDMSKVVATSQFRVCKTSDMREKSENGWTLFKMPAPTTGNSTGYTNPSTWTPENHLSYNISFQPANPTYKDDAFSITLPSGWHVDSGEVFGDRGSGVKYGWKCAMSTAVETSRPKIDTSNTDYLTGKIPRQGWKTRCAGGENKWEIEVPNGVYVVTMFTGQARSNYRGLGCFAENAKFIRNDFTTQYDTKALTVEVLDGRLTISNLGGVARDRQTGVEEWLYCPDMYWVQIDRLQDALPDAWVPTSKDNTAWWQLELDDAAAPVGLVNIELPHTQKYSVERYPRQVSSFEPQCSQWWFYSHRPRCYMQEVLNALQPDQSLFNLYTNPPGTANKKYGSAQAWGNFDGPDDGVVVSVSDVACTDSSCREADENVCELVTRVSNCEDRQSTSFERLCPVLVDCKGKTGRFVRVRARGTHRYLAMKSVKVHRADVPTTGVVPASGTPMVCYGLEALAPDITRPEFVISEDPTDPMFYSTCYIRSKKIEWLPIGANPPRAHRWSFNGKCLQCQSYAHNKDPSTAVYTTPHWWLSDTCKDCDGETAVWGEGLIEPPTSAPTRMLTAAPTNVPTALTAPIPSPTMMPTTQPSRFPTPEPTQEPTNQPTKEPTRMPVTSQPTMLGSTSSPTPRPTPNPSPNPTPRPTPRPTPQPTEQGTGAPTTAPVRVTPRPTSTPTSVPTSSPTAGKRWMVEVVITLTIEQVSSAFRRAFRRNLADLLGTEAGSFTVSFRAGSVVAEVTFIETDAESQAKELSQTPRSRLAQSLNVTVQSVSTPNLIVNSEEGTSSDEDDNNKASILPAFNLLWLVVLASGLIILVLLFVVWRLRRKTKEQDRMAFIAEIQRINRKAGDLRDMEHRRTEVDGDEYSTEHDERFSDEESL</sequence>
<feature type="transmembrane region" description="Helical" evidence="2">
    <location>
        <begin position="1450"/>
        <end position="1472"/>
    </location>
</feature>
<evidence type="ECO:0000256" key="2">
    <source>
        <dbReference type="SAM" id="Phobius"/>
    </source>
</evidence>
<dbReference type="EMBL" id="HBIV01034112">
    <property type="protein sequence ID" value="CAE0672687.1"/>
    <property type="molecule type" value="Transcribed_RNA"/>
</dbReference>
<keyword evidence="2" id="KW-1133">Transmembrane helix</keyword>
<protein>
    <submittedName>
        <fullName evidence="3">Uncharacterized protein</fullName>
    </submittedName>
</protein>
<dbReference type="SUPFAM" id="SSF49785">
    <property type="entry name" value="Galactose-binding domain-like"/>
    <property type="match status" value="1"/>
</dbReference>
<evidence type="ECO:0000313" key="3">
    <source>
        <dbReference type="EMBL" id="CAE0672687.1"/>
    </source>
</evidence>
<organism evidence="3">
    <name type="scientific">Lotharella globosa</name>
    <dbReference type="NCBI Taxonomy" id="91324"/>
    <lineage>
        <taxon>Eukaryota</taxon>
        <taxon>Sar</taxon>
        <taxon>Rhizaria</taxon>
        <taxon>Cercozoa</taxon>
        <taxon>Chlorarachniophyceae</taxon>
        <taxon>Lotharella</taxon>
    </lineage>
</organism>
<feature type="compositionally biased region" description="Polar residues" evidence="1">
    <location>
        <begin position="1262"/>
        <end position="1272"/>
    </location>
</feature>
<dbReference type="InterPro" id="IPR008979">
    <property type="entry name" value="Galactose-bd-like_sf"/>
</dbReference>
<name>A0A7S3Z5X5_9EUKA</name>
<feature type="transmembrane region" description="Helical" evidence="2">
    <location>
        <begin position="245"/>
        <end position="265"/>
    </location>
</feature>
<gene>
    <name evidence="3" type="ORF">LGLO00237_LOCUS24338</name>
</gene>
<feature type="region of interest" description="Disordered" evidence="1">
    <location>
        <begin position="1502"/>
        <end position="1527"/>
    </location>
</feature>
<feature type="compositionally biased region" description="Basic and acidic residues" evidence="1">
    <location>
        <begin position="1502"/>
        <end position="1520"/>
    </location>
</feature>
<reference evidence="3" key="1">
    <citation type="submission" date="2021-01" db="EMBL/GenBank/DDBJ databases">
        <authorList>
            <person name="Corre E."/>
            <person name="Pelletier E."/>
            <person name="Niang G."/>
            <person name="Scheremetjew M."/>
            <person name="Finn R."/>
            <person name="Kale V."/>
            <person name="Holt S."/>
            <person name="Cochrane G."/>
            <person name="Meng A."/>
            <person name="Brown T."/>
            <person name="Cohen L."/>
        </authorList>
    </citation>
    <scope>NUCLEOTIDE SEQUENCE</scope>
    <source>
        <strain evidence="3">CCCM811</strain>
    </source>
</reference>